<evidence type="ECO:0008006" key="12">
    <source>
        <dbReference type="Google" id="ProtNLM"/>
    </source>
</evidence>
<feature type="domain" description="Centrosomin N-terminal motif 1" evidence="8">
    <location>
        <begin position="145"/>
        <end position="217"/>
    </location>
</feature>
<evidence type="ECO:0000259" key="9">
    <source>
        <dbReference type="Pfam" id="PF10495"/>
    </source>
</evidence>
<evidence type="ECO:0000256" key="4">
    <source>
        <dbReference type="ARBA" id="ARBA00023054"/>
    </source>
</evidence>
<keyword evidence="3" id="KW-0597">Phosphoprotein</keyword>
<dbReference type="VEuPathDB" id="FungiDB:PNEG_02973"/>
<dbReference type="Pfam" id="PF07989">
    <property type="entry name" value="Cnn_1N"/>
    <property type="match status" value="1"/>
</dbReference>
<dbReference type="EMBL" id="AFWA02000014">
    <property type="protein sequence ID" value="EMR08804.1"/>
    <property type="molecule type" value="Genomic_DNA"/>
</dbReference>
<dbReference type="HOGENOM" id="CLU_278102_0_0_1"/>
<evidence type="ECO:0000256" key="5">
    <source>
        <dbReference type="ARBA" id="ARBA00023212"/>
    </source>
</evidence>
<dbReference type="RefSeq" id="XP_007875019.1">
    <property type="nucleotide sequence ID" value="XM_007876828.1"/>
</dbReference>
<evidence type="ECO:0000256" key="6">
    <source>
        <dbReference type="SAM" id="Coils"/>
    </source>
</evidence>
<feature type="compositionally biased region" description="Basic and acidic residues" evidence="7">
    <location>
        <begin position="92"/>
        <end position="104"/>
    </location>
</feature>
<dbReference type="GeneID" id="19896660"/>
<feature type="region of interest" description="Disordered" evidence="7">
    <location>
        <begin position="92"/>
        <end position="121"/>
    </location>
</feature>
<evidence type="ECO:0000256" key="1">
    <source>
        <dbReference type="ARBA" id="ARBA00004267"/>
    </source>
</evidence>
<feature type="domain" description="Pericentrin/AKAP-450 centrosomal targeting" evidence="9">
    <location>
        <begin position="1238"/>
        <end position="1311"/>
    </location>
</feature>
<feature type="coiled-coil region" evidence="6">
    <location>
        <begin position="196"/>
        <end position="615"/>
    </location>
</feature>
<keyword evidence="5" id="KW-0206">Cytoskeleton</keyword>
<evidence type="ECO:0000256" key="2">
    <source>
        <dbReference type="ARBA" id="ARBA00022490"/>
    </source>
</evidence>
<proteinExistence type="predicted"/>
<reference evidence="11" key="1">
    <citation type="journal article" date="2016" name="Nat. Commun.">
        <title>Genome analysis of three Pneumocystis species reveals adaptation mechanisms to life exclusively in mammalian hosts.</title>
        <authorList>
            <person name="Ma L."/>
            <person name="Chen Z."/>
            <person name="Huang D.W."/>
            <person name="Kutty G."/>
            <person name="Ishihara M."/>
            <person name="Wang H."/>
            <person name="Abouelleil A."/>
            <person name="Bishop L."/>
            <person name="Davey E."/>
            <person name="Deng R."/>
            <person name="Deng X."/>
            <person name="Fan L."/>
            <person name="Fantoni G."/>
            <person name="Fitzgerald M."/>
            <person name="Gogineni E."/>
            <person name="Goldberg J.M."/>
            <person name="Handley G."/>
            <person name="Hu X."/>
            <person name="Huber C."/>
            <person name="Jiao X."/>
            <person name="Jones K."/>
            <person name="Levin J.Z."/>
            <person name="Liu Y."/>
            <person name="Macdonald P."/>
            <person name="Melnikov A."/>
            <person name="Raley C."/>
            <person name="Sassi M."/>
            <person name="Sherman B.T."/>
            <person name="Song X."/>
            <person name="Sykes S."/>
            <person name="Tran B."/>
            <person name="Walsh L."/>
            <person name="Xia Y."/>
            <person name="Yang J."/>
            <person name="Young S."/>
            <person name="Zeng Q."/>
            <person name="Zheng X."/>
            <person name="Stephens R."/>
            <person name="Nusbaum C."/>
            <person name="Birren B.W."/>
            <person name="Azadi P."/>
            <person name="Lempicki R.A."/>
            <person name="Cuomo C.A."/>
            <person name="Kovacs J.A."/>
        </authorList>
    </citation>
    <scope>NUCLEOTIDE SEQUENCE [LARGE SCALE GENOMIC DNA]</scope>
    <source>
        <strain evidence="11">B123</strain>
    </source>
</reference>
<organism evidence="10 11">
    <name type="scientific">Pneumocystis murina (strain B123)</name>
    <name type="common">Mouse pneumocystis pneumonia agent</name>
    <name type="synonym">Pneumocystis carinii f. sp. muris</name>
    <dbReference type="NCBI Taxonomy" id="1069680"/>
    <lineage>
        <taxon>Eukaryota</taxon>
        <taxon>Fungi</taxon>
        <taxon>Dikarya</taxon>
        <taxon>Ascomycota</taxon>
        <taxon>Taphrinomycotina</taxon>
        <taxon>Pneumocystomycetes</taxon>
        <taxon>Pneumocystaceae</taxon>
        <taxon>Pneumocystis</taxon>
    </lineage>
</organism>
<feature type="coiled-coil region" evidence="6">
    <location>
        <begin position="993"/>
        <end position="1185"/>
    </location>
</feature>
<comment type="subcellular location">
    <subcellularLocation>
        <location evidence="1">Cytoplasm</location>
        <location evidence="1">Cytoskeleton</location>
        <location evidence="1">Microtubule organizing center</location>
    </subcellularLocation>
</comment>
<evidence type="ECO:0000256" key="7">
    <source>
        <dbReference type="SAM" id="MobiDB-lite"/>
    </source>
</evidence>
<evidence type="ECO:0000259" key="8">
    <source>
        <dbReference type="Pfam" id="PF07989"/>
    </source>
</evidence>
<accession>M7PEC5</accession>
<dbReference type="eggNOG" id="ENOG502R0AV">
    <property type="taxonomic scope" value="Eukaryota"/>
</dbReference>
<dbReference type="InterPro" id="IPR012943">
    <property type="entry name" value="Cnn_1N"/>
</dbReference>
<dbReference type="Proteomes" id="UP000011958">
    <property type="component" value="Unassembled WGS sequence"/>
</dbReference>
<sequence>MHPLLSIQTPRTDVGTVNSIDADELSFGSREPSFISPTKKENWKSFKALSTPAPERILSDRTKNLINVRHEFTPLLQSAAKKEPFSYVDLKKKPKSEGSIENEKSVNTSRENNPEESSSSIVSVKSIIELPEQDLLKEKNGTTLTLREQERIIDTMRKENWGLKLKIHFLNDRLDKLAPDQIEKALKENIENKIQQAKLIQEIKKYRKSLLESEKKIQEISVNGPKGENLESNEIISDQKKILDKIALENNQYANELFKAQEKIETLSKEIEKLKNGENDITIYEKLNYLEEQLQRALEKNEDMVAELQEKQNKIDEKEDEIELQEEERGKLKQVIEELEQKYLSRENNREVNDYSTHIDSLKNDLNIAKKKIDEKEKTIQKLILEKDNSNELSDELKKARSELDKISNEYYEFKNIHEEKIYNLENSYNNLNNELKIKKGEIASLHKQLETKESNTLEINKNMQDILNEKYKLENDLKEAYNNIKELHISLEEYDNRQEQLEHDLKEKEDELSEAIFNLRSLQQELDSSTLEYEKEKKDLHSKIAKLKQNWDEERIQLTNETELIRDSLKQYQERSERTLFDLQEEKNILQNNLKEIKQQNSNLQENINKLVVTENTVLKNNEKFQETLQSQEERHHKREVQLENQINDQNIRYENQKKELNKALDDMQILKEDLKQVQKSEESLKNDIKLLKIEYNELQQQYTEKQEIIKNKEIQTAQFHEEYEKLKTDYASIKATLKNLYDEKNDLLLLIEKSKSDHIEGADTLSLNKTIKILEHQIESIKFERDKLLKSINFLNESIFNYKNTVSDLEKERDFLKEKLDTFNIHEKIFPQSDEKYFEFQKNINILETQIKLLETEKKKLLETNADLENNFNDALKKINNEEIDLIHEYKIKKMELEEIVHMKEQEQKSLEKQIEQLEITLLNKEKIHKTKIKQLNDEIFLLQDKLEDLRLQQKESIELGNSDEQIISDLPKSILKLKNGLYNTELKTINQHKNYEINNYEIELSELRLKYKNANEIISSMKHEALTREEEFQNRINEIMLKEKSKLTRLQNEKAQLESNLLRMNEEKAILEDEKGQLQRQLSLLETNAIFTSENYINKNENAKIIQEKEELKECLMLTKAELNEIKGNMRTRETQLKEQLYKIGKDKHFLVNKMELAEKKIQTITQERDEISEKVHYLERQLHEDKYLYNNQNYLKKNIRFNEPESKELYTLKLKHKAELKGLSKQIRYLKALVSREEQFRASLSYTKKFFLMKIDSYESCNQANLRLIEKMGIYPDRSLRQNHVTLKIIALMIIAINRMKKFSIEWSKQAKIKEKLFQSLSLIRANI</sequence>
<keyword evidence="4 6" id="KW-0175">Coiled coil</keyword>
<evidence type="ECO:0000256" key="3">
    <source>
        <dbReference type="ARBA" id="ARBA00022553"/>
    </source>
</evidence>
<evidence type="ECO:0000313" key="10">
    <source>
        <dbReference type="EMBL" id="EMR08804.1"/>
    </source>
</evidence>
<dbReference type="InterPro" id="IPR019528">
    <property type="entry name" value="PACT_domain"/>
</dbReference>
<gene>
    <name evidence="10" type="ORF">PNEG_02973</name>
</gene>
<dbReference type="STRING" id="1069680.M7PEC5"/>
<comment type="caution">
    <text evidence="10">The sequence shown here is derived from an EMBL/GenBank/DDBJ whole genome shotgun (WGS) entry which is preliminary data.</text>
</comment>
<dbReference type="Pfam" id="PF10495">
    <property type="entry name" value="PACT_coil_coil"/>
    <property type="match status" value="1"/>
</dbReference>
<dbReference type="OMA" id="QETHAND"/>
<evidence type="ECO:0000313" key="11">
    <source>
        <dbReference type="Proteomes" id="UP000011958"/>
    </source>
</evidence>
<feature type="coiled-coil region" evidence="6">
    <location>
        <begin position="641"/>
        <end position="745"/>
    </location>
</feature>
<protein>
    <recommendedName>
        <fullName evidence="12">Centrosomin N-terminal motif 1 domain-containing protein</fullName>
    </recommendedName>
</protein>
<keyword evidence="11" id="KW-1185">Reference proteome</keyword>
<dbReference type="OrthoDB" id="10255000at2759"/>
<feature type="coiled-coil region" evidence="6">
    <location>
        <begin position="794"/>
        <end position="955"/>
    </location>
</feature>
<name>M7PEC5_PNEMU</name>
<dbReference type="GO" id="GO:0005815">
    <property type="term" value="C:microtubule organizing center"/>
    <property type="evidence" value="ECO:0007669"/>
    <property type="project" value="UniProtKB-SubCell"/>
</dbReference>
<dbReference type="GO" id="GO:0005737">
    <property type="term" value="C:cytoplasm"/>
    <property type="evidence" value="ECO:0007669"/>
    <property type="project" value="UniProtKB-ARBA"/>
</dbReference>
<keyword evidence="2" id="KW-0963">Cytoplasm</keyword>